<dbReference type="EMBL" id="CP168151">
    <property type="protein sequence ID" value="XFD39484.1"/>
    <property type="molecule type" value="Genomic_DNA"/>
</dbReference>
<reference evidence="1" key="1">
    <citation type="submission" date="2024-08" db="EMBL/GenBank/DDBJ databases">
        <title>Lentilactobacillus sp. nov., isolated from tree bark.</title>
        <authorList>
            <person name="Phuengjayaem S."/>
            <person name="Tanasupawat S."/>
        </authorList>
    </citation>
    <scope>NUCLEOTIDE SEQUENCE</scope>
    <source>
        <strain evidence="1">SPB1-3</strain>
    </source>
</reference>
<gene>
    <name evidence="1" type="ORF">O0236_008795</name>
</gene>
<accession>A0ACD5DE93</accession>
<keyword evidence="2" id="KW-1185">Reference proteome</keyword>
<protein>
    <submittedName>
        <fullName evidence="1">TetR/AcrR family transcriptional regulator</fullName>
    </submittedName>
</protein>
<dbReference type="Proteomes" id="UP001149860">
    <property type="component" value="Chromosome"/>
</dbReference>
<evidence type="ECO:0000313" key="1">
    <source>
        <dbReference type="EMBL" id="XFD39484.1"/>
    </source>
</evidence>
<sequence length="186" mass="22032">MAATKYSQSIKNDSRFFLATALLELLQNTNLEDIKISKLVERAGVSRMAFYRNFETVGDVLRDYFEPKINRLFDDVILQTPVNQKMFAISNFFTEFDSTMKLSIDRHFEYIIRQIFFNNMQRFYQSLEGIDKIPQVNRKYWIGFMSAGVYNIWRDWVMNDKQDSLDDIHDLLGKLQSTTFNSLLEN</sequence>
<name>A0ACD5DE93_9LACO</name>
<evidence type="ECO:0000313" key="2">
    <source>
        <dbReference type="Proteomes" id="UP001149860"/>
    </source>
</evidence>
<organism evidence="1 2">
    <name type="scientific">Lentilactobacillus terminaliae</name>
    <dbReference type="NCBI Taxonomy" id="3003483"/>
    <lineage>
        <taxon>Bacteria</taxon>
        <taxon>Bacillati</taxon>
        <taxon>Bacillota</taxon>
        <taxon>Bacilli</taxon>
        <taxon>Lactobacillales</taxon>
        <taxon>Lactobacillaceae</taxon>
        <taxon>Lentilactobacillus</taxon>
    </lineage>
</organism>
<proteinExistence type="predicted"/>